<dbReference type="Proteomes" id="UP001328107">
    <property type="component" value="Unassembled WGS sequence"/>
</dbReference>
<proteinExistence type="predicted"/>
<organism evidence="2 3">
    <name type="scientific">Pristionchus mayeri</name>
    <dbReference type="NCBI Taxonomy" id="1317129"/>
    <lineage>
        <taxon>Eukaryota</taxon>
        <taxon>Metazoa</taxon>
        <taxon>Ecdysozoa</taxon>
        <taxon>Nematoda</taxon>
        <taxon>Chromadorea</taxon>
        <taxon>Rhabditida</taxon>
        <taxon>Rhabditina</taxon>
        <taxon>Diplogasteromorpha</taxon>
        <taxon>Diplogasteroidea</taxon>
        <taxon>Neodiplogasteridae</taxon>
        <taxon>Pristionchus</taxon>
    </lineage>
</organism>
<feature type="domain" description="F-box" evidence="1">
    <location>
        <begin position="6"/>
        <end position="41"/>
    </location>
</feature>
<dbReference type="AlphaFoldDB" id="A0AAN5CT30"/>
<gene>
    <name evidence="2" type="ORF">PMAYCL1PPCAC_20526</name>
</gene>
<comment type="caution">
    <text evidence="2">The sequence shown here is derived from an EMBL/GenBank/DDBJ whole genome shotgun (WGS) entry which is preliminary data.</text>
</comment>
<dbReference type="Pfam" id="PF00646">
    <property type="entry name" value="F-box"/>
    <property type="match status" value="1"/>
</dbReference>
<reference evidence="3" key="1">
    <citation type="submission" date="2022-10" db="EMBL/GenBank/DDBJ databases">
        <title>Genome assembly of Pristionchus species.</title>
        <authorList>
            <person name="Yoshida K."/>
            <person name="Sommer R.J."/>
        </authorList>
    </citation>
    <scope>NUCLEOTIDE SEQUENCE [LARGE SCALE GENOMIC DNA]</scope>
    <source>
        <strain evidence="3">RS5460</strain>
    </source>
</reference>
<feature type="non-terminal residue" evidence="2">
    <location>
        <position position="1"/>
    </location>
</feature>
<dbReference type="EMBL" id="BTRK01000004">
    <property type="protein sequence ID" value="GMR50331.1"/>
    <property type="molecule type" value="Genomic_DNA"/>
</dbReference>
<evidence type="ECO:0000313" key="3">
    <source>
        <dbReference type="Proteomes" id="UP001328107"/>
    </source>
</evidence>
<sequence length="344" mass="39613">HQLSAIEQLPEELVHKVIDFTPETIISLKLVCKSLRVVVDNYVRQSRAIPIVQLMEIHHLGFDYALLSISIEIFIDTTDLFESRLKHHLGRKFAVTRITRDIRKQPKRYYVDFKPSEDMIVLVQLNTCFGGMHNGMSSLGSIGEVQLHVCKQSVRTHIQCLLKGINIDNLLVTGNIYEHDVDFILNLISTHKVDGLTLKVVKTIVPDPVEVLHILSSRVRTLNLHQMRIGEDERAMFGMQEADWARIILGMFTPERKLDTLKIVNHVNTVWIQADAEAELRRSLPGLVKKVWFEGIRHQFLEEIEYIDRDYSVQVSHTKLSIKHTSRAIEPFTPSTTRITFVQL</sequence>
<evidence type="ECO:0000259" key="1">
    <source>
        <dbReference type="Pfam" id="PF00646"/>
    </source>
</evidence>
<accession>A0AAN5CT30</accession>
<protein>
    <recommendedName>
        <fullName evidence="1">F-box domain-containing protein</fullName>
    </recommendedName>
</protein>
<evidence type="ECO:0000313" key="2">
    <source>
        <dbReference type="EMBL" id="GMR50331.1"/>
    </source>
</evidence>
<name>A0AAN5CT30_9BILA</name>
<keyword evidence="3" id="KW-1185">Reference proteome</keyword>
<dbReference type="InterPro" id="IPR001810">
    <property type="entry name" value="F-box_dom"/>
</dbReference>